<dbReference type="Gene3D" id="3.50.30.10">
    <property type="entry name" value="Phosphohistidine domain"/>
    <property type="match status" value="1"/>
</dbReference>
<dbReference type="NCBIfam" id="TIGR01828">
    <property type="entry name" value="pyru_phos_dikin"/>
    <property type="match status" value="1"/>
</dbReference>
<evidence type="ECO:0000313" key="18">
    <source>
        <dbReference type="Proteomes" id="UP001275932"/>
    </source>
</evidence>
<comment type="caution">
    <text evidence="17">The sequence shown here is derived from an EMBL/GenBank/DDBJ whole genome shotgun (WGS) entry which is preliminary data.</text>
</comment>
<feature type="domain" description="Pyruvate phosphate dikinase AMP/ATP-binding" evidence="15">
    <location>
        <begin position="346"/>
        <end position="399"/>
    </location>
</feature>
<comment type="similarity">
    <text evidence="3 12">Belongs to the PEP-utilizing enzyme family.</text>
</comment>
<keyword evidence="7" id="KW-0479">Metal-binding</keyword>
<dbReference type="PIRSF" id="PIRSF000853">
    <property type="entry name" value="PPDK"/>
    <property type="match status" value="1"/>
</dbReference>
<accession>A0ABU4WGP0</accession>
<feature type="domain" description="Pyruvate phosphate dikinase AMP/ATP-binding" evidence="15">
    <location>
        <begin position="99"/>
        <end position="340"/>
    </location>
</feature>
<evidence type="ECO:0000256" key="8">
    <source>
        <dbReference type="ARBA" id="ARBA00022741"/>
    </source>
</evidence>
<dbReference type="GO" id="GO:0050242">
    <property type="term" value="F:pyruvate, phosphate dikinase activity"/>
    <property type="evidence" value="ECO:0007669"/>
    <property type="project" value="UniProtKB-EC"/>
</dbReference>
<dbReference type="SUPFAM" id="SSF52009">
    <property type="entry name" value="Phosphohistidine domain"/>
    <property type="match status" value="1"/>
</dbReference>
<dbReference type="Pfam" id="PF00391">
    <property type="entry name" value="PEP-utilizers"/>
    <property type="match status" value="1"/>
</dbReference>
<dbReference type="InterPro" id="IPR018274">
    <property type="entry name" value="PEP_util_AS"/>
</dbReference>
<dbReference type="InterPro" id="IPR040442">
    <property type="entry name" value="Pyrv_kinase-like_dom_sf"/>
</dbReference>
<protein>
    <recommendedName>
        <fullName evidence="5 12">Pyruvate, phosphate dikinase</fullName>
        <ecNumber evidence="4 12">2.7.9.1</ecNumber>
    </recommendedName>
</protein>
<evidence type="ECO:0000256" key="6">
    <source>
        <dbReference type="ARBA" id="ARBA00022679"/>
    </source>
</evidence>
<comment type="catalytic activity">
    <reaction evidence="12">
        <text>pyruvate + phosphate + ATP = phosphoenolpyruvate + AMP + diphosphate + H(+)</text>
        <dbReference type="Rhea" id="RHEA:10756"/>
        <dbReference type="ChEBI" id="CHEBI:15361"/>
        <dbReference type="ChEBI" id="CHEBI:15378"/>
        <dbReference type="ChEBI" id="CHEBI:30616"/>
        <dbReference type="ChEBI" id="CHEBI:33019"/>
        <dbReference type="ChEBI" id="CHEBI:43474"/>
        <dbReference type="ChEBI" id="CHEBI:58702"/>
        <dbReference type="ChEBI" id="CHEBI:456215"/>
        <dbReference type="EC" id="2.7.9.1"/>
    </reaction>
</comment>
<dbReference type="InterPro" id="IPR010121">
    <property type="entry name" value="Pyruvate_phosphate_dikinase"/>
</dbReference>
<feature type="domain" description="Pyruvate phosphate dikinase AMP/ATP-binding" evidence="15">
    <location>
        <begin position="55"/>
        <end position="92"/>
    </location>
</feature>
<dbReference type="Gene3D" id="1.10.189.10">
    <property type="entry name" value="Pyruvate Phosphate Dikinase, domain 2"/>
    <property type="match status" value="1"/>
</dbReference>
<organism evidence="17 18">
    <name type="scientific">Intestinicryptomonas porci</name>
    <dbReference type="NCBI Taxonomy" id="2926320"/>
    <lineage>
        <taxon>Bacteria</taxon>
        <taxon>Pseudomonadati</taxon>
        <taxon>Verrucomicrobiota</taxon>
        <taxon>Opitutia</taxon>
        <taxon>Opitutales</taxon>
        <taxon>Intestinicryptomonaceae</taxon>
        <taxon>Intestinicryptomonas</taxon>
    </lineage>
</organism>
<evidence type="ECO:0000256" key="3">
    <source>
        <dbReference type="ARBA" id="ARBA00007837"/>
    </source>
</evidence>
<proteinExistence type="inferred from homology"/>
<evidence type="ECO:0000313" key="17">
    <source>
        <dbReference type="EMBL" id="MDX8415732.1"/>
    </source>
</evidence>
<dbReference type="EC" id="2.7.9.1" evidence="4 12"/>
<keyword evidence="8" id="KW-0547">Nucleotide-binding</keyword>
<evidence type="ECO:0000256" key="7">
    <source>
        <dbReference type="ARBA" id="ARBA00022723"/>
    </source>
</evidence>
<keyword evidence="6 17" id="KW-0808">Transferase</keyword>
<dbReference type="Gene3D" id="1.20.80.30">
    <property type="match status" value="1"/>
</dbReference>
<dbReference type="PANTHER" id="PTHR22931">
    <property type="entry name" value="PHOSPHOENOLPYRUVATE DIKINASE-RELATED"/>
    <property type="match status" value="1"/>
</dbReference>
<evidence type="ECO:0000259" key="16">
    <source>
        <dbReference type="Pfam" id="PF02896"/>
    </source>
</evidence>
<feature type="domain" description="PEP-utilising enzyme mobile" evidence="14">
    <location>
        <begin position="466"/>
        <end position="546"/>
    </location>
</feature>
<evidence type="ECO:0000256" key="5">
    <source>
        <dbReference type="ARBA" id="ARBA00020138"/>
    </source>
</evidence>
<feature type="compositionally biased region" description="Basic residues" evidence="13">
    <location>
        <begin position="25"/>
        <end position="34"/>
    </location>
</feature>
<dbReference type="Gene3D" id="3.30.470.20">
    <property type="entry name" value="ATP-grasp fold, B domain"/>
    <property type="match status" value="1"/>
</dbReference>
<dbReference type="EMBL" id="JALBUT010000006">
    <property type="protein sequence ID" value="MDX8415732.1"/>
    <property type="molecule type" value="Genomic_DNA"/>
</dbReference>
<evidence type="ECO:0000256" key="2">
    <source>
        <dbReference type="ARBA" id="ARBA00003144"/>
    </source>
</evidence>
<name>A0ABU4WGP0_9BACT</name>
<evidence type="ECO:0000256" key="11">
    <source>
        <dbReference type="ARBA" id="ARBA00022842"/>
    </source>
</evidence>
<evidence type="ECO:0000256" key="12">
    <source>
        <dbReference type="PIRNR" id="PIRNR000853"/>
    </source>
</evidence>
<dbReference type="RefSeq" id="WP_370397180.1">
    <property type="nucleotide sequence ID" value="NZ_JALBUT010000006.1"/>
</dbReference>
<dbReference type="InterPro" id="IPR000121">
    <property type="entry name" value="PEP_util_C"/>
</dbReference>
<gene>
    <name evidence="17" type="primary">ppdK</name>
    <name evidence="17" type="ORF">MOX91_06020</name>
</gene>
<dbReference type="NCBIfam" id="NF004531">
    <property type="entry name" value="PRK05878.1"/>
    <property type="match status" value="1"/>
</dbReference>
<comment type="function">
    <text evidence="2">Catalyzes the reversible phosphorylation of pyruvate and phosphate.</text>
</comment>
<dbReference type="Pfam" id="PF02896">
    <property type="entry name" value="PEP-utilizers_C"/>
    <property type="match status" value="1"/>
</dbReference>
<dbReference type="Pfam" id="PF01326">
    <property type="entry name" value="PPDK_N"/>
    <property type="match status" value="3"/>
</dbReference>
<dbReference type="Proteomes" id="UP001275932">
    <property type="component" value="Unassembled WGS sequence"/>
</dbReference>
<evidence type="ECO:0000256" key="1">
    <source>
        <dbReference type="ARBA" id="ARBA00001946"/>
    </source>
</evidence>
<dbReference type="InterPro" id="IPR008279">
    <property type="entry name" value="PEP-util_enz_mobile_dom"/>
</dbReference>
<dbReference type="PANTHER" id="PTHR22931:SF9">
    <property type="entry name" value="PYRUVATE, PHOSPHATE DIKINASE 1, CHLOROPLASTIC"/>
    <property type="match status" value="1"/>
</dbReference>
<dbReference type="PROSITE" id="PS00370">
    <property type="entry name" value="PEP_ENZYMES_PHOS_SITE"/>
    <property type="match status" value="1"/>
</dbReference>
<keyword evidence="10" id="KW-0067">ATP-binding</keyword>
<comment type="cofactor">
    <cofactor evidence="1 12">
        <name>Mg(2+)</name>
        <dbReference type="ChEBI" id="CHEBI:18420"/>
    </cofactor>
</comment>
<dbReference type="InterPro" id="IPR002192">
    <property type="entry name" value="PPDK_AMP/ATP-bd"/>
</dbReference>
<sequence length="930" mass="101535">MAKKENKPKAKKQASSKKSPVAKKSSVKTSKKSPKSVKYTYLFGKKTDGDAKMRNLLGGKGANLAEMARIGLPVPPGFTITTEVCAYFYANGKKYPTALAASVKEGVASVEKQMGKLFGDASDPLLFSVRSGARESMPGMMDTILNLGLNDQTVEGLAAKTSNPRFAYDCYRRFIQMYGDVVMGVQARTEAETEPFHEVMEGLKKEVGAVLDTDLDVENLKELVSRYKALIKERTGKQFPQDVYEQLWGAIGAVFDSWMNERAIIYRQKYGIPADWGTAVNVQTMVFGNKGETSATGVAFTRDPANGENVFYGEYLINAQGEDVVAGVRTPHKIAMLSKEMPKAYKELLAIRSKLERHFRDMQDFEFTIEENKLYMLQTRNGKRTGLSAVRIAVEMNKERLMDEKTAVGKIPAESISSLLVPVFDPAAVKKAKPIAKGLNAGPGAATGKVVFSAAMAELENSKGSKTILCREETSPEDLRGMIASEGILTSRGGVSSHAALVARQMGKVCVCGASSIHVDYAKHLMSVGDIVVKEGDYISIDGTTGEIFLGEIPTVDSEVVRVLNGKMKPAKSYTYQLFETVMKWADKYRKLGIRTNADSPAQAKSALLLGAEGIGLCRTEHMFFEGDRIDSMRRMILASDTAERKAALAELLPYQRSDFEGIFKAMDGHPVTIRLLDPPLHEFLPHDSAARNALAEKLGVSSEFVAERCNALKEQNPMLGHRGCRLGNSYPEITEMQARAIFEAVAKVMKGRKPVKVMPEVMVPLVGFVQELKFQVAIIHRVAAEVMKEKGVKFSYMVGTMIEIPRGAITADEIAEVADFFSFGTNDLTQTGLGMSRDDSGSFLGKYKELDILAKNPFASIDQAGIGQLVKIGVEKGRGVKPKLKIGVCGEHGGDPESIRFFNDVGLNYVSCSPPRVPVARLAAAQAAI</sequence>
<dbReference type="SUPFAM" id="SSF56059">
    <property type="entry name" value="Glutathione synthetase ATP-binding domain-like"/>
    <property type="match status" value="1"/>
</dbReference>
<evidence type="ECO:0000259" key="14">
    <source>
        <dbReference type="Pfam" id="PF00391"/>
    </source>
</evidence>
<evidence type="ECO:0000256" key="13">
    <source>
        <dbReference type="SAM" id="MobiDB-lite"/>
    </source>
</evidence>
<evidence type="ECO:0000256" key="10">
    <source>
        <dbReference type="ARBA" id="ARBA00022840"/>
    </source>
</evidence>
<dbReference type="Gene3D" id="3.30.1490.20">
    <property type="entry name" value="ATP-grasp fold, A domain"/>
    <property type="match status" value="1"/>
</dbReference>
<dbReference type="SUPFAM" id="SSF51621">
    <property type="entry name" value="Phosphoenolpyruvate/pyruvate domain"/>
    <property type="match status" value="1"/>
</dbReference>
<evidence type="ECO:0000256" key="9">
    <source>
        <dbReference type="ARBA" id="ARBA00022777"/>
    </source>
</evidence>
<dbReference type="Gene3D" id="3.20.20.60">
    <property type="entry name" value="Phosphoenolpyruvate-binding domains"/>
    <property type="match status" value="1"/>
</dbReference>
<feature type="domain" description="PEP-utilising enzyme C-terminal" evidence="16">
    <location>
        <begin position="579"/>
        <end position="928"/>
    </location>
</feature>
<dbReference type="InterPro" id="IPR015813">
    <property type="entry name" value="Pyrv/PenolPyrv_kinase-like_dom"/>
</dbReference>
<evidence type="ECO:0000256" key="4">
    <source>
        <dbReference type="ARBA" id="ARBA00011994"/>
    </source>
</evidence>
<reference evidence="17 18" key="1">
    <citation type="submission" date="2022-03" db="EMBL/GenBank/DDBJ databases">
        <title>Novel taxa within the pig intestine.</title>
        <authorList>
            <person name="Wylensek D."/>
            <person name="Bishof K."/>
            <person name="Afrizal A."/>
            <person name="Clavel T."/>
        </authorList>
    </citation>
    <scope>NUCLEOTIDE SEQUENCE [LARGE SCALE GENOMIC DNA]</scope>
    <source>
        <strain evidence="17 18">CLA-KB-P66</strain>
    </source>
</reference>
<feature type="region of interest" description="Disordered" evidence="13">
    <location>
        <begin position="1"/>
        <end position="34"/>
    </location>
</feature>
<dbReference type="InterPro" id="IPR036637">
    <property type="entry name" value="Phosphohistidine_dom_sf"/>
</dbReference>
<keyword evidence="18" id="KW-1185">Reference proteome</keyword>
<keyword evidence="17" id="KW-0670">Pyruvate</keyword>
<evidence type="ECO:0000259" key="15">
    <source>
        <dbReference type="Pfam" id="PF01326"/>
    </source>
</evidence>
<dbReference type="InterPro" id="IPR013815">
    <property type="entry name" value="ATP_grasp_subdomain_1"/>
</dbReference>
<keyword evidence="11" id="KW-0460">Magnesium</keyword>
<keyword evidence="9" id="KW-0418">Kinase</keyword>